<dbReference type="PROSITE" id="PS50206">
    <property type="entry name" value="RHODANESE_3"/>
    <property type="match status" value="1"/>
</dbReference>
<name>A0ABP9JMN1_9MICO</name>
<dbReference type="SUPFAM" id="SSF52821">
    <property type="entry name" value="Rhodanese/Cell cycle control phosphatase"/>
    <property type="match status" value="1"/>
</dbReference>
<evidence type="ECO:0000259" key="1">
    <source>
        <dbReference type="PROSITE" id="PS50206"/>
    </source>
</evidence>
<reference evidence="3" key="1">
    <citation type="journal article" date="2019" name="Int. J. Syst. Evol. Microbiol.">
        <title>The Global Catalogue of Microorganisms (GCM) 10K type strain sequencing project: providing services to taxonomists for standard genome sequencing and annotation.</title>
        <authorList>
            <consortium name="The Broad Institute Genomics Platform"/>
            <consortium name="The Broad Institute Genome Sequencing Center for Infectious Disease"/>
            <person name="Wu L."/>
            <person name="Ma J."/>
        </authorList>
    </citation>
    <scope>NUCLEOTIDE SEQUENCE [LARGE SCALE GENOMIC DNA]</scope>
    <source>
        <strain evidence="3">JCM 17687</strain>
    </source>
</reference>
<accession>A0ABP9JMN1</accession>
<dbReference type="InterPro" id="IPR050229">
    <property type="entry name" value="GlpE_sulfurtransferase"/>
</dbReference>
<sequence length="110" mass="11605">MDAMSAIPTTSVTELPDDAVIVDVREPDEWAAGHAPNAIHIPLGELPSRIDELPESDATVGVVCRMGGRSARAVQWLVQQGYDVANVEGGMVAWERAGKALTADGNPSII</sequence>
<organism evidence="2 3">
    <name type="scientific">Terrabacter aeriphilus</name>
    <dbReference type="NCBI Taxonomy" id="515662"/>
    <lineage>
        <taxon>Bacteria</taxon>
        <taxon>Bacillati</taxon>
        <taxon>Actinomycetota</taxon>
        <taxon>Actinomycetes</taxon>
        <taxon>Micrococcales</taxon>
        <taxon>Intrasporangiaceae</taxon>
        <taxon>Terrabacter</taxon>
    </lineage>
</organism>
<evidence type="ECO:0000313" key="2">
    <source>
        <dbReference type="EMBL" id="GAA5035844.1"/>
    </source>
</evidence>
<proteinExistence type="predicted"/>
<dbReference type="Proteomes" id="UP001500427">
    <property type="component" value="Unassembled WGS sequence"/>
</dbReference>
<dbReference type="InterPro" id="IPR036873">
    <property type="entry name" value="Rhodanese-like_dom_sf"/>
</dbReference>
<dbReference type="SMART" id="SM00450">
    <property type="entry name" value="RHOD"/>
    <property type="match status" value="1"/>
</dbReference>
<dbReference type="Pfam" id="PF00581">
    <property type="entry name" value="Rhodanese"/>
    <property type="match status" value="1"/>
</dbReference>
<dbReference type="Gene3D" id="3.40.250.10">
    <property type="entry name" value="Rhodanese-like domain"/>
    <property type="match status" value="1"/>
</dbReference>
<dbReference type="CDD" id="cd00158">
    <property type="entry name" value="RHOD"/>
    <property type="match status" value="1"/>
</dbReference>
<keyword evidence="3" id="KW-1185">Reference proteome</keyword>
<dbReference type="InterPro" id="IPR001763">
    <property type="entry name" value="Rhodanese-like_dom"/>
</dbReference>
<protein>
    <submittedName>
        <fullName evidence="2">Rhodanese-like domain-containing protein</fullName>
    </submittedName>
</protein>
<dbReference type="PANTHER" id="PTHR43031:SF1">
    <property type="entry name" value="PYRIDINE NUCLEOTIDE-DISULPHIDE OXIDOREDUCTASE"/>
    <property type="match status" value="1"/>
</dbReference>
<gene>
    <name evidence="2" type="ORF">GCM10023258_38170</name>
</gene>
<evidence type="ECO:0000313" key="3">
    <source>
        <dbReference type="Proteomes" id="UP001500427"/>
    </source>
</evidence>
<dbReference type="PANTHER" id="PTHR43031">
    <property type="entry name" value="FAD-DEPENDENT OXIDOREDUCTASE"/>
    <property type="match status" value="1"/>
</dbReference>
<comment type="caution">
    <text evidence="2">The sequence shown here is derived from an EMBL/GenBank/DDBJ whole genome shotgun (WGS) entry which is preliminary data.</text>
</comment>
<feature type="domain" description="Rhodanese" evidence="1">
    <location>
        <begin position="15"/>
        <end position="103"/>
    </location>
</feature>
<dbReference type="EMBL" id="BAABIW010000028">
    <property type="protein sequence ID" value="GAA5035844.1"/>
    <property type="molecule type" value="Genomic_DNA"/>
</dbReference>